<dbReference type="GO" id="GO:0004563">
    <property type="term" value="F:beta-N-acetylhexosaminidase activity"/>
    <property type="evidence" value="ECO:0007669"/>
    <property type="project" value="UniProtKB-EC"/>
</dbReference>
<dbReference type="EC" id="3.2.1.52" evidence="3"/>
<evidence type="ECO:0000313" key="8">
    <source>
        <dbReference type="Proteomes" id="UP000008068"/>
    </source>
</evidence>
<feature type="chain" id="PRO_5013152862" description="beta-N-acetylhexosaminidase" evidence="5">
    <location>
        <begin position="16"/>
        <end position="467"/>
    </location>
</feature>
<dbReference type="InterPro" id="IPR015883">
    <property type="entry name" value="Glyco_hydro_20_cat"/>
</dbReference>
<dbReference type="PANTHER" id="PTHR21040:SF12">
    <property type="entry name" value="BETA-N-ACETYLHEXOSAMINIDASE"/>
    <property type="match status" value="1"/>
</dbReference>
<keyword evidence="8" id="KW-1185">Reference proteome</keyword>
<dbReference type="Gene3D" id="3.20.20.80">
    <property type="entry name" value="Glycosidases"/>
    <property type="match status" value="1"/>
</dbReference>
<dbReference type="InterPro" id="IPR017853">
    <property type="entry name" value="GH"/>
</dbReference>
<dbReference type="Pfam" id="PF00728">
    <property type="entry name" value="Glyco_hydro_20"/>
    <property type="match status" value="1"/>
</dbReference>
<sequence length="467" mass="54677">MFLMFIFLVTGPSQGSNYGYFEGGVDPRSSRRFRNVIVHLDLKGAPPRVEYLIEFFKLLSKNYVDGVLIEYEDMFPYTDEIRNIRRETHYSENDIRRIIQAAEKYHLEVIPLIQSFGHLEFVLKKPKFMHLSEDIIDLNTICISDEKAISIVEQMILQIRRLHPNSTRIHIGSDEAYHVAEDRRCQKRMETERIGKSELKLKHIARIGKFAKEKGGFDVVFAWNDMFDKETEETIRNAKLNEYIVPVVWGYRTDVNEEGYFPDGLFDRIDNSFDRFYVASAYKGADGARQPFSNISRYLENQKSYVKLMELHPKPSQKVEGIFVTGWSRFNHFNALCELLPVSIPSLIVDLSYLNYQLTQNHAWKAMKDSLECENQKHLRGILSEWTIHGCKFPGAEVFEIIMHEWKRHVDRRLLGRNDPTKSATSPLEVLNKLRDSLEPILYKSDIEEIFNQYLSDYHSIQRTTTP</sequence>
<evidence type="ECO:0000256" key="2">
    <source>
        <dbReference type="ARBA" id="ARBA00006285"/>
    </source>
</evidence>
<feature type="domain" description="Glycoside hydrolase family 20 catalytic" evidence="6">
    <location>
        <begin position="86"/>
        <end position="328"/>
    </location>
</feature>
<evidence type="ECO:0000256" key="5">
    <source>
        <dbReference type="SAM" id="SignalP"/>
    </source>
</evidence>
<proteinExistence type="inferred from homology"/>
<dbReference type="InParanoid" id="G0NME9"/>
<dbReference type="Proteomes" id="UP000008068">
    <property type="component" value="Unassembled WGS sequence"/>
</dbReference>
<dbReference type="OMA" id="NHMSYVK"/>
<evidence type="ECO:0000256" key="4">
    <source>
        <dbReference type="ARBA" id="ARBA00022801"/>
    </source>
</evidence>
<gene>
    <name evidence="7" type="primary">Cbn-hex-4</name>
    <name evidence="7" type="ORF">CAEBREN_11828</name>
</gene>
<dbReference type="CDD" id="cd06565">
    <property type="entry name" value="GH20_GcnA-like"/>
    <property type="match status" value="1"/>
</dbReference>
<dbReference type="AlphaFoldDB" id="G0NME9"/>
<evidence type="ECO:0000259" key="6">
    <source>
        <dbReference type="Pfam" id="PF00728"/>
    </source>
</evidence>
<organism evidence="8">
    <name type="scientific">Caenorhabditis brenneri</name>
    <name type="common">Nematode worm</name>
    <dbReference type="NCBI Taxonomy" id="135651"/>
    <lineage>
        <taxon>Eukaryota</taxon>
        <taxon>Metazoa</taxon>
        <taxon>Ecdysozoa</taxon>
        <taxon>Nematoda</taxon>
        <taxon>Chromadorea</taxon>
        <taxon>Rhabditida</taxon>
        <taxon>Rhabditina</taxon>
        <taxon>Rhabditomorpha</taxon>
        <taxon>Rhabditoidea</taxon>
        <taxon>Rhabditidae</taxon>
        <taxon>Peloderinae</taxon>
        <taxon>Caenorhabditis</taxon>
    </lineage>
</organism>
<dbReference type="FunCoup" id="G0NME9">
    <property type="interactions" value="45"/>
</dbReference>
<dbReference type="HOGENOM" id="CLU_019666_0_0_1"/>
<keyword evidence="5" id="KW-0732">Signal</keyword>
<reference evidence="8" key="1">
    <citation type="submission" date="2011-07" db="EMBL/GenBank/DDBJ databases">
        <authorList>
            <consortium name="Caenorhabditis brenneri Sequencing and Analysis Consortium"/>
            <person name="Wilson R.K."/>
        </authorList>
    </citation>
    <scope>NUCLEOTIDE SEQUENCE [LARGE SCALE GENOMIC DNA]</scope>
    <source>
        <strain evidence="8">PB2801</strain>
    </source>
</reference>
<evidence type="ECO:0000256" key="1">
    <source>
        <dbReference type="ARBA" id="ARBA00001231"/>
    </source>
</evidence>
<evidence type="ECO:0000313" key="7">
    <source>
        <dbReference type="EMBL" id="EGT34145.1"/>
    </source>
</evidence>
<dbReference type="SUPFAM" id="SSF51445">
    <property type="entry name" value="(Trans)glycosidases"/>
    <property type="match status" value="1"/>
</dbReference>
<keyword evidence="4" id="KW-0378">Hydrolase</keyword>
<comment type="similarity">
    <text evidence="2">Belongs to the glycosyl hydrolase 20 family.</text>
</comment>
<evidence type="ECO:0000256" key="3">
    <source>
        <dbReference type="ARBA" id="ARBA00012663"/>
    </source>
</evidence>
<protein>
    <recommendedName>
        <fullName evidence="3">beta-N-acetylhexosaminidase</fullName>
        <ecNumber evidence="3">3.2.1.52</ecNumber>
    </recommendedName>
</protein>
<dbReference type="PANTHER" id="PTHR21040">
    <property type="entry name" value="BCDNA.GH04120"/>
    <property type="match status" value="1"/>
</dbReference>
<dbReference type="OrthoDB" id="10023921at2759"/>
<dbReference type="EMBL" id="GL379910">
    <property type="protein sequence ID" value="EGT34145.1"/>
    <property type="molecule type" value="Genomic_DNA"/>
</dbReference>
<accession>G0NME9</accession>
<dbReference type="InterPro" id="IPR038901">
    <property type="entry name" value="HEXDC-like"/>
</dbReference>
<dbReference type="STRING" id="135651.G0NME9"/>
<dbReference type="GO" id="GO:0005975">
    <property type="term" value="P:carbohydrate metabolic process"/>
    <property type="evidence" value="ECO:0007669"/>
    <property type="project" value="InterPro"/>
</dbReference>
<name>G0NME9_CAEBE</name>
<dbReference type="eggNOG" id="ENOG502QRCP">
    <property type="taxonomic scope" value="Eukaryota"/>
</dbReference>
<comment type="catalytic activity">
    <reaction evidence="1">
        <text>Hydrolysis of terminal non-reducing N-acetyl-D-hexosamine residues in N-acetyl-beta-D-hexosaminides.</text>
        <dbReference type="EC" id="3.2.1.52"/>
    </reaction>
</comment>
<feature type="signal peptide" evidence="5">
    <location>
        <begin position="1"/>
        <end position="15"/>
    </location>
</feature>